<dbReference type="AlphaFoldDB" id="A0A1I7XTA9"/>
<dbReference type="WBParaSite" id="Hba_20571">
    <property type="protein sequence ID" value="Hba_20571"/>
    <property type="gene ID" value="Hba_20571"/>
</dbReference>
<protein>
    <submittedName>
        <fullName evidence="2">Transcriptional regulator</fullName>
    </submittedName>
</protein>
<name>A0A1I7XTA9_HETBA</name>
<keyword evidence="1" id="KW-1185">Reference proteome</keyword>
<proteinExistence type="predicted"/>
<dbReference type="Proteomes" id="UP000095283">
    <property type="component" value="Unplaced"/>
</dbReference>
<evidence type="ECO:0000313" key="2">
    <source>
        <dbReference type="WBParaSite" id="Hba_20571"/>
    </source>
</evidence>
<sequence length="31" mass="3575">MADIKDSSSFQNDLLFWIMNRVSAKNISTEI</sequence>
<evidence type="ECO:0000313" key="1">
    <source>
        <dbReference type="Proteomes" id="UP000095283"/>
    </source>
</evidence>
<accession>A0A1I7XTA9</accession>
<reference evidence="2" key="1">
    <citation type="submission" date="2016-11" db="UniProtKB">
        <authorList>
            <consortium name="WormBaseParasite"/>
        </authorList>
    </citation>
    <scope>IDENTIFICATION</scope>
</reference>
<organism evidence="1 2">
    <name type="scientific">Heterorhabditis bacteriophora</name>
    <name type="common">Entomopathogenic nematode worm</name>
    <dbReference type="NCBI Taxonomy" id="37862"/>
    <lineage>
        <taxon>Eukaryota</taxon>
        <taxon>Metazoa</taxon>
        <taxon>Ecdysozoa</taxon>
        <taxon>Nematoda</taxon>
        <taxon>Chromadorea</taxon>
        <taxon>Rhabditida</taxon>
        <taxon>Rhabditina</taxon>
        <taxon>Rhabditomorpha</taxon>
        <taxon>Strongyloidea</taxon>
        <taxon>Heterorhabditidae</taxon>
        <taxon>Heterorhabditis</taxon>
    </lineage>
</organism>